<evidence type="ECO:0000256" key="2">
    <source>
        <dbReference type="SAM" id="Phobius"/>
    </source>
</evidence>
<keyword evidence="2" id="KW-0812">Transmembrane</keyword>
<proteinExistence type="predicted"/>
<protein>
    <submittedName>
        <fullName evidence="3">Uncharacterized protein</fullName>
    </submittedName>
</protein>
<evidence type="ECO:0000256" key="1">
    <source>
        <dbReference type="SAM" id="MobiDB-lite"/>
    </source>
</evidence>
<keyword evidence="2" id="KW-0472">Membrane</keyword>
<accession>A0AA48LXE3</accession>
<feature type="transmembrane region" description="Helical" evidence="2">
    <location>
        <begin position="2155"/>
        <end position="2178"/>
    </location>
</feature>
<reference evidence="3" key="1">
    <citation type="submission" date="2023-07" db="EMBL/GenBank/DDBJ databases">
        <authorList>
            <person name="Pelsma A.J. K."/>
        </authorList>
    </citation>
    <scope>NUCLEOTIDE SEQUENCE</scope>
</reference>
<keyword evidence="2" id="KW-1133">Transmembrane helix</keyword>
<dbReference type="EMBL" id="OY288114">
    <property type="protein sequence ID" value="CAJ0849388.1"/>
    <property type="molecule type" value="Genomic_DNA"/>
</dbReference>
<name>A0AA48LXE3_9ZZZZ</name>
<evidence type="ECO:0000313" key="3">
    <source>
        <dbReference type="EMBL" id="CAJ0849388.1"/>
    </source>
</evidence>
<sequence length="2302" mass="246833">MLDRQRWFSNAEINETLLEQQSPFYGVFRSFWHDRLSRSIATVRRQGTQGDELSKILAPLDKDDLDSLRNYYTKPNLPYRHVGLATQDAVYAALLGSFVEYASGREPVKALVGARLSGSSRLAFRVNCAGVAGLDAEEAGLPHGSPARADQTADGGVVYQPIPFTFEALTDWSHHEPAVSRRAQKLFTALPTGVLPPLGNRAANASDQDILSFQGFTPGPVSAAMRLSEIRHALLQKPNELETAIEIPSRVILSTAQDAIWLSDRRLPPEVIRSSGECPVEMPTSRPPLGLESGAAAPKLGQLETVPRHDIWAARLDVPDAPPSLRVIDSPDLRPSAVGGLYPDGQIRVPNQAPPPRGPYAPWFIGAEQFDSRVLAPKDAEKEGDNKHSCDEEATDAISRLFRWICGREKARAALPEEDFAIFRTSLDAFDRHQLVLLSSAYGLPVTGARIAIDKNDPKRSGGLIADSGQIEPGRFWLFDGTNDQAIYRPIPLNVQELSLTALGGSFLHDTTFKPAAGALDLRDRQIFEGFSIERWQHDIVLGRDIRAEVVYKGYLFPLGHRASLIKLTERVFLRTDAGFKALLRQRLFLRVARPKKLYPAVGQPHGGRLWCGNLVTMLTTRTADIIDPTAGWKETSGASDSIPIGRLELDVGLAFWPRTDITDKGVSQFEIDVDGAKTSLPLMFVDNMAATTKASLEKVIAHYNKVTATRRQAAFNDQKLRYAPEKQPGQASFATDWVRLRAHGLVKWNNTSWTGDLTDCQITGALEGAEQPPFYPAMEVARIRISQAERFSGGQPVFVEAQYDGHYVRYGFAEESSGDGQGPNAAPPGGVKRSVNPQEVFLDLRSVVPLDMGSNGDRGAGLSRPNMRIVALGRKNGPLGADQTVWWDKSPDATETKADAFAQYLASATPPTGDIPTVAGNAATLVSLASYFDPSIHRNDPDIKDVTGLPGTEQESRPVPLKEDLAGKEEIEQAIKVVKAYFSQDAKLLGTIRLRTLMEFLGIGPDNLPVLKEVIDYGTAALQQAESATADFASDVRTRVLSPLRDVVARLRAEWMALSTRLSLSPTTTGVSVATLYPEIQAGLDQLEASLTAAIATEDLVELTSKVAETYESGRRLVRALEVAAAHPVERLEAAVGDAVQSHVQTLLKQYDQIRSFVDKLKKFVEFADRIKNAAARKDASKIVELVEDQVTGAVQITVPLPDILVLGPPDLSGTLLQIAPAASDALKGKIAKIQASLTGAVPAQSLARDALLAGLDALLKGQSVEAAITARAKETLKTAQGTLNQAVERANTQILSEIKDADDAAAAYLKLALGEVLYAWQAALGERVKDVSATLQIETAVVRASIARGLELYTPVVELRDAIAGTDPAKILGAAGKLMRALYGADVVAATQELEGLRGIAGNLAKDAAQRSAMIGKALCDELSDRATLLQELDKCQHARASGEDPELPLGEGVGSIAVLKLIGAAITELKRVPVRLGEVSAVLDANKDKMGPLLGPTKTAFKHMSEAIVGDPPDKGLVGALRSLYCAIARAEALLLDLPPLTETSGFTTAAVAAFAARRQAVDQALRTVASAAESVLKAARVVAEKSGNEFEKAVQAIEGNPLVPRAVIDAAASIRRSVEAADKAVAAAVVDTIKRMIEMVKAAALIAAPSIDAAIVVVDNTQAVLNRALGQNDHTLGPLRAALAKLSEQLTETGKLSLKPPANDRLSGLIAATAFGDKTVDKVFIEPESIYAKLAKDLAEAEAAAVAAVMQLQGILAGFPAEICNAFLKSESTLNALTTISKVYGELLSERNDALAAFQKIPFLKASAERALLVHVDGSDKEGLQAESDLLKEAAKNDAMTSPEVRRRLAKFLSDWGAGQSAPLLIVKQVQEIANTVLRGDVLAVIDLAAFRDQIEDAIANLVPTRATLNYDFDSTITRSAGKNDIFQPKLGAPFGIQVRTVVDLLARQPPSFTARGHFGPFTINLIGGLVDALKLSFGGAAFEMVGAGKPRFDVLYEKFEIGKDLEFAKNLQSFLTPKNGNGVFVQPSSRGAGIEAGYGINLGVIGVGATSFFNVTLNVSADLPFDNQESLFKVSLGRRLNPFSMSVLPFAGSGYFAVFAAASGVRGFEASFEFGGGGAIGFGPLQAMARIQVGVFVRILKENGLQTTTLYGTFFAGGTASIWIFSFSTSLYVRLGKSDGGAMYGEAIYSFSFSLGICDYDYSVTAFRREPALGTGSQSHSASGQTGALDLPNHFAGMIDIPSHGARGKGAKRPEPTSSPPAVESLAVDPLDDWATYRTYFDESLVKDLVPVECIDG</sequence>
<organism evidence="3">
    <name type="scientific">freshwater sediment metagenome</name>
    <dbReference type="NCBI Taxonomy" id="556182"/>
    <lineage>
        <taxon>unclassified sequences</taxon>
        <taxon>metagenomes</taxon>
        <taxon>ecological metagenomes</taxon>
    </lineage>
</organism>
<feature type="region of interest" description="Disordered" evidence="1">
    <location>
        <begin position="815"/>
        <end position="834"/>
    </location>
</feature>
<feature type="region of interest" description="Disordered" evidence="1">
    <location>
        <begin position="2250"/>
        <end position="2270"/>
    </location>
</feature>
<gene>
    <name evidence="3" type="ORF">AMST5_00118</name>
</gene>